<dbReference type="SUPFAM" id="SSF53474">
    <property type="entry name" value="alpha/beta-Hydrolases"/>
    <property type="match status" value="1"/>
</dbReference>
<gene>
    <name evidence="3" type="ORF">Sviol_80030</name>
</gene>
<evidence type="ECO:0000313" key="4">
    <source>
        <dbReference type="Proteomes" id="UP001050808"/>
    </source>
</evidence>
<name>A0ABQ3R241_9ACTN</name>
<dbReference type="InterPro" id="IPR002469">
    <property type="entry name" value="Peptidase_S9B_N"/>
</dbReference>
<dbReference type="Proteomes" id="UP001050808">
    <property type="component" value="Unassembled WGS sequence"/>
</dbReference>
<dbReference type="PANTHER" id="PTHR11731:SF118">
    <property type="entry name" value="BLR1971 PROTEIN"/>
    <property type="match status" value="1"/>
</dbReference>
<keyword evidence="4" id="KW-1185">Reference proteome</keyword>
<comment type="caution">
    <text evidence="3">The sequence shown here is derived from an EMBL/GenBank/DDBJ whole genome shotgun (WGS) entry which is preliminary data.</text>
</comment>
<dbReference type="Gene3D" id="3.40.50.1820">
    <property type="entry name" value="alpha/beta hydrolase"/>
    <property type="match status" value="1"/>
</dbReference>
<evidence type="ECO:0000259" key="1">
    <source>
        <dbReference type="Pfam" id="PF00326"/>
    </source>
</evidence>
<evidence type="ECO:0000313" key="3">
    <source>
        <dbReference type="EMBL" id="GHI43595.1"/>
    </source>
</evidence>
<feature type="domain" description="Peptidase S9 prolyl oligopeptidase catalytic" evidence="1">
    <location>
        <begin position="555"/>
        <end position="748"/>
    </location>
</feature>
<dbReference type="Pfam" id="PF00326">
    <property type="entry name" value="Peptidase_S9"/>
    <property type="match status" value="1"/>
</dbReference>
<dbReference type="Gene3D" id="2.140.10.30">
    <property type="entry name" value="Dipeptidylpeptidase IV, N-terminal domain"/>
    <property type="match status" value="1"/>
</dbReference>
<dbReference type="SUPFAM" id="SSF82171">
    <property type="entry name" value="DPP6 N-terminal domain-like"/>
    <property type="match status" value="1"/>
</dbReference>
<organism evidence="3 4">
    <name type="scientific">Streptomyces violascens</name>
    <dbReference type="NCBI Taxonomy" id="67381"/>
    <lineage>
        <taxon>Bacteria</taxon>
        <taxon>Bacillati</taxon>
        <taxon>Actinomycetota</taxon>
        <taxon>Actinomycetes</taxon>
        <taxon>Kitasatosporales</taxon>
        <taxon>Streptomycetaceae</taxon>
        <taxon>Streptomyces</taxon>
    </lineage>
</organism>
<dbReference type="PANTHER" id="PTHR11731">
    <property type="entry name" value="PROTEASE FAMILY S9B,C DIPEPTIDYL-PEPTIDASE IV-RELATED"/>
    <property type="match status" value="1"/>
</dbReference>
<accession>A0ABQ3R241</accession>
<dbReference type="InterPro" id="IPR050278">
    <property type="entry name" value="Serine_Prot_S9B/DPPIV"/>
</dbReference>
<reference evidence="3" key="1">
    <citation type="submission" date="2024-05" db="EMBL/GenBank/DDBJ databases">
        <title>Whole genome shotgun sequence of Streptomyces violascens NBRC 12920.</title>
        <authorList>
            <person name="Komaki H."/>
            <person name="Tamura T."/>
        </authorList>
    </citation>
    <scope>NUCLEOTIDE SEQUENCE</scope>
    <source>
        <strain evidence="3">NBRC 12920</strain>
    </source>
</reference>
<feature type="domain" description="Dipeptidylpeptidase IV N-terminal" evidence="2">
    <location>
        <begin position="129"/>
        <end position="466"/>
    </location>
</feature>
<dbReference type="InterPro" id="IPR029058">
    <property type="entry name" value="AB_hydrolase_fold"/>
</dbReference>
<dbReference type="Pfam" id="PF00930">
    <property type="entry name" value="DPPIV_N"/>
    <property type="match status" value="1"/>
</dbReference>
<protein>
    <submittedName>
        <fullName evidence="3">Dipeptidyl peptidase IV</fullName>
    </submittedName>
</protein>
<dbReference type="InterPro" id="IPR001375">
    <property type="entry name" value="Peptidase_S9_cat"/>
</dbReference>
<proteinExistence type="predicted"/>
<sequence>MGAHTVRTAYSEGHMGSGAGERLDVAAYRAAEQLLRHNRPRLVRGGSVTPHWIGGGGRFWYRVERDEGARFVLVDPAAGTRADAFDHPRLAAALAAACGRPVDPDALPFASIEYESAFIAFAAFGSSWRCRTDTYRCERDDAPAGQDVLAVRSPDGKREVFARGHDLWARSDGREWALTRDGQAQLTYGTSPFSADVLLRKVGIDRLPPAVAWSPDSMRVLTHRTDLRGVRETHLVDAVPADGGAPRLLTQRYAFPGDERVPLGELLVLDVASGEAVAARTEPILMPLISPVTSKWAWWGEDGAAVHYLDRSRDLRTLRLRRLDPASGEVTTLVTETGDTRVEPNQFASEPPMVEVLAGGAEVLWYSQRDGHGHLYLYDAHSGEVRTQVTSGEWSVQEILRVDEGQRVVYFVAAGLIAADPYRRTVCRVGLDGSGFRRLTEDDLDHVVQAADDHFIDSASTTSLPPSIVVRDWDGRVLVALEDADITGLTATGWTPPERFRVKAADGTTDLYGVLHRPHGFDPARRYPVVDHPYPGPHVRRVLPSFDAGAYGYDAEALAALGFAVVALDGRGTPGRDKAFHDASFGHLDAAGGLDDHVAALRRLGAERPWLDLDRVGAFGLSGGGYATVRALCAYPEVYKVGVAEAGNHDNRLYHLWWAETYDGPDPGAYARASNVELADRLQGKLLLVHGGLDDNVHPQLTMRLVDRLVAADKDFDLLIVPGAEHIFMGYEHYVTRRRWDFLVRHLRGIEPPEYRLTPAPFDVALLGGLFGQ</sequence>
<dbReference type="EMBL" id="BNDY01000021">
    <property type="protein sequence ID" value="GHI43595.1"/>
    <property type="molecule type" value="Genomic_DNA"/>
</dbReference>
<evidence type="ECO:0000259" key="2">
    <source>
        <dbReference type="Pfam" id="PF00930"/>
    </source>
</evidence>